<evidence type="ECO:0000313" key="3">
    <source>
        <dbReference type="Proteomes" id="UP000623010"/>
    </source>
</evidence>
<sequence length="74" mass="8138">MTQGGRRAAQGGYTGARSGTEQGSPEDSYVQHIGNCPVCRGTHGRCRRGETLWHAYREWRSRPPAASLPRRPAS</sequence>
<organism evidence="2 3">
    <name type="scientific">Streptomyces echinoruber</name>
    <dbReference type="NCBI Taxonomy" id="68898"/>
    <lineage>
        <taxon>Bacteria</taxon>
        <taxon>Bacillati</taxon>
        <taxon>Actinomycetota</taxon>
        <taxon>Actinomycetes</taxon>
        <taxon>Kitasatosporales</taxon>
        <taxon>Streptomycetaceae</taxon>
        <taxon>Streptomyces</taxon>
    </lineage>
</organism>
<name>A0A918VF87_9ACTN</name>
<comment type="caution">
    <text evidence="2">The sequence shown here is derived from an EMBL/GenBank/DDBJ whole genome shotgun (WGS) entry which is preliminary data.</text>
</comment>
<dbReference type="EMBL" id="BMWH01000012">
    <property type="protein sequence ID" value="GGZ92231.1"/>
    <property type="molecule type" value="Genomic_DNA"/>
</dbReference>
<reference evidence="2" key="1">
    <citation type="journal article" date="2014" name="Int. J. Syst. Evol. Microbiol.">
        <title>Complete genome sequence of Corynebacterium casei LMG S-19264T (=DSM 44701T), isolated from a smear-ripened cheese.</title>
        <authorList>
            <consortium name="US DOE Joint Genome Institute (JGI-PGF)"/>
            <person name="Walter F."/>
            <person name="Albersmeier A."/>
            <person name="Kalinowski J."/>
            <person name="Ruckert C."/>
        </authorList>
    </citation>
    <scope>NUCLEOTIDE SEQUENCE</scope>
    <source>
        <strain evidence="2">JCM 5016</strain>
    </source>
</reference>
<dbReference type="Proteomes" id="UP000623010">
    <property type="component" value="Unassembled WGS sequence"/>
</dbReference>
<dbReference type="AlphaFoldDB" id="A0A918VF87"/>
<feature type="region of interest" description="Disordered" evidence="1">
    <location>
        <begin position="1"/>
        <end position="29"/>
    </location>
</feature>
<proteinExistence type="predicted"/>
<keyword evidence="3" id="KW-1185">Reference proteome</keyword>
<evidence type="ECO:0000313" key="2">
    <source>
        <dbReference type="EMBL" id="GGZ92231.1"/>
    </source>
</evidence>
<gene>
    <name evidence="2" type="ORF">GCM10010389_33550</name>
</gene>
<dbReference type="RefSeq" id="WP_190058222.1">
    <property type="nucleotide sequence ID" value="NZ_BMWH01000012.1"/>
</dbReference>
<evidence type="ECO:0000256" key="1">
    <source>
        <dbReference type="SAM" id="MobiDB-lite"/>
    </source>
</evidence>
<reference evidence="2" key="2">
    <citation type="submission" date="2020-09" db="EMBL/GenBank/DDBJ databases">
        <authorList>
            <person name="Sun Q."/>
            <person name="Ohkuma M."/>
        </authorList>
    </citation>
    <scope>NUCLEOTIDE SEQUENCE</scope>
    <source>
        <strain evidence="2">JCM 5016</strain>
    </source>
</reference>
<accession>A0A918VF87</accession>
<protein>
    <submittedName>
        <fullName evidence="2">Uncharacterized protein</fullName>
    </submittedName>
</protein>